<dbReference type="EMBL" id="VLLE01000005">
    <property type="protein sequence ID" value="TWI80339.1"/>
    <property type="molecule type" value="Genomic_DNA"/>
</dbReference>
<dbReference type="AlphaFoldDB" id="A0A562SG84"/>
<dbReference type="InterPro" id="IPR013783">
    <property type="entry name" value="Ig-like_fold"/>
</dbReference>
<dbReference type="Gene3D" id="3.30.565.10">
    <property type="entry name" value="Histidine kinase-like ATPase, C-terminal domain"/>
    <property type="match status" value="1"/>
</dbReference>
<dbReference type="RefSeq" id="WP_144887175.1">
    <property type="nucleotide sequence ID" value="NZ_VLLE01000005.1"/>
</dbReference>
<keyword evidence="1" id="KW-1133">Transmembrane helix</keyword>
<comment type="caution">
    <text evidence="4">The sequence shown here is derived from an EMBL/GenBank/DDBJ whole genome shotgun (WGS) entry which is preliminary data.</text>
</comment>
<feature type="transmembrane region" description="Helical" evidence="1">
    <location>
        <begin position="739"/>
        <end position="761"/>
    </location>
</feature>
<dbReference type="Gene3D" id="2.130.10.10">
    <property type="entry name" value="YVTN repeat-like/Quinoprotein amine dehydrogenase"/>
    <property type="match status" value="3"/>
</dbReference>
<reference evidence="4 5" key="1">
    <citation type="journal article" date="2015" name="Stand. Genomic Sci.">
        <title>Genomic Encyclopedia of Bacterial and Archaeal Type Strains, Phase III: the genomes of soil and plant-associated and newly described type strains.</title>
        <authorList>
            <person name="Whitman W.B."/>
            <person name="Woyke T."/>
            <person name="Klenk H.P."/>
            <person name="Zhou Y."/>
            <person name="Lilburn T.G."/>
            <person name="Beck B.J."/>
            <person name="De Vos P."/>
            <person name="Vandamme P."/>
            <person name="Eisen J.A."/>
            <person name="Garrity G."/>
            <person name="Hugenholtz P."/>
            <person name="Kyrpides N.C."/>
        </authorList>
    </citation>
    <scope>NUCLEOTIDE SEQUENCE [LARGE SCALE GENOMIC DNA]</scope>
    <source>
        <strain evidence="4 5">CGMCC 1.7271</strain>
    </source>
</reference>
<dbReference type="Pfam" id="PF06580">
    <property type="entry name" value="His_kinase"/>
    <property type="match status" value="1"/>
</dbReference>
<dbReference type="GO" id="GO:0016020">
    <property type="term" value="C:membrane"/>
    <property type="evidence" value="ECO:0007669"/>
    <property type="project" value="InterPro"/>
</dbReference>
<dbReference type="Proteomes" id="UP000316167">
    <property type="component" value="Unassembled WGS sequence"/>
</dbReference>
<feature type="domain" description="Signal transduction histidine kinase internal region" evidence="2">
    <location>
        <begin position="786"/>
        <end position="865"/>
    </location>
</feature>
<organism evidence="4 5">
    <name type="scientific">Lacibacter cauensis</name>
    <dbReference type="NCBI Taxonomy" id="510947"/>
    <lineage>
        <taxon>Bacteria</taxon>
        <taxon>Pseudomonadati</taxon>
        <taxon>Bacteroidota</taxon>
        <taxon>Chitinophagia</taxon>
        <taxon>Chitinophagales</taxon>
        <taxon>Chitinophagaceae</taxon>
        <taxon>Lacibacter</taxon>
    </lineage>
</organism>
<dbReference type="InterPro" id="IPR015943">
    <property type="entry name" value="WD40/YVTN_repeat-like_dom_sf"/>
</dbReference>
<evidence type="ECO:0000313" key="4">
    <source>
        <dbReference type="EMBL" id="TWI80339.1"/>
    </source>
</evidence>
<proteinExistence type="predicted"/>
<gene>
    <name evidence="4" type="ORF">IQ13_3014</name>
</gene>
<evidence type="ECO:0000259" key="2">
    <source>
        <dbReference type="Pfam" id="PF06580"/>
    </source>
</evidence>
<protein>
    <submittedName>
        <fullName evidence="4">YXYXY domain-containing protein</fullName>
    </submittedName>
</protein>
<dbReference type="InterPro" id="IPR050640">
    <property type="entry name" value="Bact_2-comp_sensor_kinase"/>
</dbReference>
<dbReference type="InterPro" id="IPR010559">
    <property type="entry name" value="Sig_transdc_His_kin_internal"/>
</dbReference>
<keyword evidence="1" id="KW-0812">Transmembrane</keyword>
<evidence type="ECO:0000313" key="5">
    <source>
        <dbReference type="Proteomes" id="UP000316167"/>
    </source>
</evidence>
<dbReference type="SUPFAM" id="SSF63829">
    <property type="entry name" value="Calcium-dependent phosphotriesterase"/>
    <property type="match status" value="1"/>
</dbReference>
<keyword evidence="5" id="KW-1185">Reference proteome</keyword>
<dbReference type="InterPro" id="IPR036890">
    <property type="entry name" value="HATPase_C_sf"/>
</dbReference>
<dbReference type="PANTHER" id="PTHR34220:SF7">
    <property type="entry name" value="SENSOR HISTIDINE KINASE YPDA"/>
    <property type="match status" value="1"/>
</dbReference>
<name>A0A562SG84_9BACT</name>
<evidence type="ECO:0000259" key="3">
    <source>
        <dbReference type="Pfam" id="PF07495"/>
    </source>
</evidence>
<dbReference type="SUPFAM" id="SSF55874">
    <property type="entry name" value="ATPase domain of HSP90 chaperone/DNA topoisomerase II/histidine kinase"/>
    <property type="match status" value="1"/>
</dbReference>
<sequence>MQLSGRHCFLLLVFFTSFLVHTGTAQQLRYAFKNYTPNDGLPSSEVHKVLQDAQHYMWFATDHGVCRYNGYEFKTFNLADNSILGLYEDYKKRIWAWSFSGRLFVFEDGKFEEYKWSAKVSNAIRPGVINALFLDSTNSLYISSTGPNAYVVTEKGDMKDLISIQNRIQYNSFSTNPGSFFSYVRFYPRKFNSGPLPNLNTNIEISVGNKEIKISIPHHYKPELFRAKQFSNGTILFVSDEFSTWIYKDGSYDFQKNQYRIYDVEEIDDVFYFATEKGLMIKDKSGNSIGEYFRDKHITSVSKDYENGLWFTSLLDGVFYLNSVHVKHLARNGDILNRRINALHTLSDSSLLAGTFDGYVIRALPDKFIEETKMLTKPVYSLYVRGTETSSVFVGGPLYKNENWLEKKAGRGISYIQLSGLSNIIEMDNVLYLGANDNVSRIVLKDTASFRKALSNNASDLRISNEKFRAAKIFFTHKKEFLIGNLLGLWKFANGKLSLYDSTKVLLKSRITDIAEYKNQALVLGTRGKGLVLQSVDTFVQLTEDQGLVSNNIRRIFIDGNTIWLATNKGISILNLLSLKPFKYTVRNVNVQDGLLSNEVNDIVRNGGKIIVATNAGISYLDIGYFNTRKSKSLPFYLTGIKLNGLDVDLDGLKNMGFRKRNLSVNYEALKYTSSGKLSYRYRLDGYDSTWFYTNDLQLQFNPMPYGKYELQIQAKDELEEWTNSLSIIRIPVICRSPFWATAWFWVTAFAFILALLILAFRKRIQVIRKRQNEDKELQKRIAESEQLALKSQMNPHFIFNSLNSIQQYVIDRDVKGANSFISGFSKLMRQTLDFSSKDKITVAEEIAYLKNYLELERMRMESKFDFTITVDTILPASELYLPPLMLQPYVENALRHGVRYLRDKSGHIHLSFIERDEILECIIEDNGIGRDKAAKLKAVNPIEYQSRGMSLTAERVELLNRSASRLITITVKDLTNEAGEPCGTSVSVKFPV</sequence>
<dbReference type="Gene3D" id="2.60.40.10">
    <property type="entry name" value="Immunoglobulins"/>
    <property type="match status" value="1"/>
</dbReference>
<accession>A0A562SG84</accession>
<dbReference type="InterPro" id="IPR011123">
    <property type="entry name" value="Y_Y_Y"/>
</dbReference>
<dbReference type="Pfam" id="PF07495">
    <property type="entry name" value="Y_Y_Y"/>
    <property type="match status" value="1"/>
</dbReference>
<dbReference type="GO" id="GO:0000155">
    <property type="term" value="F:phosphorelay sensor kinase activity"/>
    <property type="evidence" value="ECO:0007669"/>
    <property type="project" value="InterPro"/>
</dbReference>
<dbReference type="PANTHER" id="PTHR34220">
    <property type="entry name" value="SENSOR HISTIDINE KINASE YPDA"/>
    <property type="match status" value="1"/>
</dbReference>
<evidence type="ECO:0000256" key="1">
    <source>
        <dbReference type="SAM" id="Phobius"/>
    </source>
</evidence>
<dbReference type="OrthoDB" id="9809670at2"/>
<feature type="domain" description="Two component regulator three Y" evidence="3">
    <location>
        <begin position="672"/>
        <end position="725"/>
    </location>
</feature>
<keyword evidence="1" id="KW-0472">Membrane</keyword>